<feature type="compositionally biased region" description="Basic and acidic residues" evidence="1">
    <location>
        <begin position="502"/>
        <end position="513"/>
    </location>
</feature>
<reference evidence="2 3" key="1">
    <citation type="submission" date="2019-03" db="EMBL/GenBank/DDBJ databases">
        <title>Nematode-trapping fungi genome.</title>
        <authorList>
            <person name="Vidal-Diez De Ulzurrun G."/>
        </authorList>
    </citation>
    <scope>NUCLEOTIDE SEQUENCE [LARGE SCALE GENOMIC DNA]</scope>
    <source>
        <strain evidence="2 3">TWF154</strain>
    </source>
</reference>
<accession>A0A8H2HV60</accession>
<dbReference type="Pfam" id="PF12520">
    <property type="entry name" value="DUF3723"/>
    <property type="match status" value="1"/>
</dbReference>
<sequence>MNVLQYPQPLADAVGKQLEIEARESFIGTYRLALSCLEFNEKKSINTKNVKRLQRIFLIQGCLRQAPENYIAVFANEDQARELQSQAAEIKNVSGLQCLFGRHRILAAMGTLPQDDLWWTAKVYKELDPSARSLLRHEFEESYENCQNFTDGDIFWHIRFYTRSKKFDSAQKWWARLSKTKSNDLKQLLKNRMLTKSFDVLLDYPGLWPQIRLGSFHRLLNLRCMEEILCYLKFVYDCWQKIMSGTDTTELDALSVQQLQGRDPRSTGDSYVIHNAFWDSSLFKNYQLSERETIRGNIFRLHHPIGSLHTFLEDLKYLEVCAIPLKTLFPPESGQTVSTVAQLSWTVNTTHQPVEFAEGRQSSSTKKNNSLTSDEAFNLAYIQIWLYAMRNFHEISKPARKDAGGPKPVLKEASPWYTFKMCSLSKDLGFNNIYIEETLKGCPYKRFASRILQECSFDDLDIRSEGFGNSVESLGKCIQTFVEKKGLQPKFQATQGDPDSLSEEKQEKRWGRPFARQHEHDRKYLFLPEIVRDLSLSKRNFTSFEARRYFFLAFWGDRLTEKIKTFLEHVVPEIDMEDQDNSLQQKHESFSSSSRDQMQVDQVHGGVQALNSSVAIYNDIDERLISPSDYQEDILATQREQLDTPPNDLQDTLMIDGYPQGPRFLEYYQETSTGSTTGLVPYDKINRDNTRASGITKEVILLVYESSNFIQKRIYQDMQGRTPNKIYGEIRLYLFSYDEAIKATHLITSHTIYKQILDSKQIKGDMLKQHLDNRAAKLKNCPVILVYDKKNLDTDRRCRELVLKLQKAVKTSGGDYGLLDSEIQKTINHKIM</sequence>
<proteinExistence type="predicted"/>
<evidence type="ECO:0000313" key="3">
    <source>
        <dbReference type="Proteomes" id="UP000297595"/>
    </source>
</evidence>
<protein>
    <submittedName>
        <fullName evidence="2">Uncharacterized protein</fullName>
    </submittedName>
</protein>
<dbReference type="EMBL" id="SOZJ01000003">
    <property type="protein sequence ID" value="TGJ70097.1"/>
    <property type="molecule type" value="Genomic_DNA"/>
</dbReference>
<dbReference type="AlphaFoldDB" id="A0A8H2HV60"/>
<evidence type="ECO:0000256" key="1">
    <source>
        <dbReference type="SAM" id="MobiDB-lite"/>
    </source>
</evidence>
<feature type="region of interest" description="Disordered" evidence="1">
    <location>
        <begin position="491"/>
        <end position="513"/>
    </location>
</feature>
<evidence type="ECO:0000313" key="2">
    <source>
        <dbReference type="EMBL" id="TGJ70097.1"/>
    </source>
</evidence>
<name>A0A8H2HV60_ORBOL</name>
<comment type="caution">
    <text evidence="2">The sequence shown here is derived from an EMBL/GenBank/DDBJ whole genome shotgun (WGS) entry which is preliminary data.</text>
</comment>
<dbReference type="Proteomes" id="UP000297595">
    <property type="component" value="Unassembled WGS sequence"/>
</dbReference>
<gene>
    <name evidence="2" type="ORF">EYR41_006086</name>
</gene>
<dbReference type="InterPro" id="IPR022198">
    <property type="entry name" value="DUF3723"/>
</dbReference>
<organism evidence="2 3">
    <name type="scientific">Orbilia oligospora</name>
    <name type="common">Nematode-trapping fungus</name>
    <name type="synonym">Arthrobotrys oligospora</name>
    <dbReference type="NCBI Taxonomy" id="2813651"/>
    <lineage>
        <taxon>Eukaryota</taxon>
        <taxon>Fungi</taxon>
        <taxon>Dikarya</taxon>
        <taxon>Ascomycota</taxon>
        <taxon>Pezizomycotina</taxon>
        <taxon>Orbiliomycetes</taxon>
        <taxon>Orbiliales</taxon>
        <taxon>Orbiliaceae</taxon>
        <taxon>Orbilia</taxon>
    </lineage>
</organism>